<comment type="subcellular location">
    <subcellularLocation>
        <location evidence="1">Endomembrane system</location>
        <topology evidence="1">Multi-pass membrane protein</topology>
    </subcellularLocation>
</comment>
<evidence type="ECO:0000256" key="3">
    <source>
        <dbReference type="ARBA" id="ARBA00022989"/>
    </source>
</evidence>
<feature type="transmembrane region" description="Helical" evidence="5">
    <location>
        <begin position="96"/>
        <end position="114"/>
    </location>
</feature>
<dbReference type="AlphaFoldDB" id="A0A1Y2LHT5"/>
<protein>
    <recommendedName>
        <fullName evidence="6">DUF1232 domain-containing protein</fullName>
    </recommendedName>
</protein>
<dbReference type="OrthoDB" id="9804184at2"/>
<dbReference type="InterPro" id="IPR010652">
    <property type="entry name" value="DUF1232"/>
</dbReference>
<feature type="domain" description="DUF1232" evidence="6">
    <location>
        <begin position="27"/>
        <end position="62"/>
    </location>
</feature>
<dbReference type="GO" id="GO:0012505">
    <property type="term" value="C:endomembrane system"/>
    <property type="evidence" value="ECO:0007669"/>
    <property type="project" value="UniProtKB-SubCell"/>
</dbReference>
<dbReference type="EMBL" id="JFKB01000002">
    <property type="protein sequence ID" value="OSQ49593.1"/>
    <property type="molecule type" value="Genomic_DNA"/>
</dbReference>
<keyword evidence="8" id="KW-1185">Reference proteome</keyword>
<evidence type="ECO:0000256" key="4">
    <source>
        <dbReference type="ARBA" id="ARBA00023136"/>
    </source>
</evidence>
<evidence type="ECO:0000256" key="1">
    <source>
        <dbReference type="ARBA" id="ARBA00004127"/>
    </source>
</evidence>
<keyword evidence="2 5" id="KW-0812">Transmembrane</keyword>
<dbReference type="STRING" id="1293890.TALK_04495"/>
<proteinExistence type="predicted"/>
<dbReference type="Pfam" id="PF06803">
    <property type="entry name" value="DUF1232"/>
    <property type="match status" value="1"/>
</dbReference>
<evidence type="ECO:0000256" key="2">
    <source>
        <dbReference type="ARBA" id="ARBA00022692"/>
    </source>
</evidence>
<reference evidence="7 8" key="1">
    <citation type="submission" date="2014-03" db="EMBL/GenBank/DDBJ databases">
        <title>The draft genome sequence of Thalassospira alkalitolerans JCM 18968.</title>
        <authorList>
            <person name="Lai Q."/>
            <person name="Shao Z."/>
        </authorList>
    </citation>
    <scope>NUCLEOTIDE SEQUENCE [LARGE SCALE GENOMIC DNA]</scope>
    <source>
        <strain evidence="7 8">JCM 18968</strain>
    </source>
</reference>
<keyword evidence="3 5" id="KW-1133">Transmembrane helix</keyword>
<evidence type="ECO:0000313" key="7">
    <source>
        <dbReference type="EMBL" id="OSQ49593.1"/>
    </source>
</evidence>
<evidence type="ECO:0000313" key="8">
    <source>
        <dbReference type="Proteomes" id="UP000193396"/>
    </source>
</evidence>
<keyword evidence="4 5" id="KW-0472">Membrane</keyword>
<evidence type="ECO:0000256" key="5">
    <source>
        <dbReference type="SAM" id="Phobius"/>
    </source>
</evidence>
<comment type="caution">
    <text evidence="7">The sequence shown here is derived from an EMBL/GenBank/DDBJ whole genome shotgun (WGS) entry which is preliminary data.</text>
</comment>
<evidence type="ECO:0000259" key="6">
    <source>
        <dbReference type="Pfam" id="PF06803"/>
    </source>
</evidence>
<dbReference type="Proteomes" id="UP000193396">
    <property type="component" value="Unassembled WGS sequence"/>
</dbReference>
<sequence>MAKASVWAIIPRLLSSLFRSDVPLRSKALLLLGLVYLISPIDLVPDVIVGIGWIDDLIIVPLLGWLSFRSLPEATQDNMVRDEPVIDAAKPVSRKWLYLVIVIAVIVAIVMLTGPDGRMFRN</sequence>
<dbReference type="RefSeq" id="WP_085616270.1">
    <property type="nucleotide sequence ID" value="NZ_JFKB01000002.1"/>
</dbReference>
<accession>A0A1Y2LHT5</accession>
<organism evidence="7 8">
    <name type="scientific">Thalassospira alkalitolerans</name>
    <dbReference type="NCBI Taxonomy" id="1293890"/>
    <lineage>
        <taxon>Bacteria</taxon>
        <taxon>Pseudomonadati</taxon>
        <taxon>Pseudomonadota</taxon>
        <taxon>Alphaproteobacteria</taxon>
        <taxon>Rhodospirillales</taxon>
        <taxon>Thalassospiraceae</taxon>
        <taxon>Thalassospira</taxon>
    </lineage>
</organism>
<gene>
    <name evidence="7" type="ORF">TALK_04495</name>
</gene>
<name>A0A1Y2LHT5_9PROT</name>